<proteinExistence type="predicted"/>
<dbReference type="AlphaFoldDB" id="A0A6J4N2W3"/>
<feature type="compositionally biased region" description="Low complexity" evidence="1">
    <location>
        <begin position="371"/>
        <end position="383"/>
    </location>
</feature>
<feature type="compositionally biased region" description="Basic residues" evidence="1">
    <location>
        <begin position="198"/>
        <end position="232"/>
    </location>
</feature>
<name>A0A6J4N2W3_9BACT</name>
<keyword evidence="2" id="KW-0560">Oxidoreductase</keyword>
<feature type="compositionally biased region" description="Basic and acidic residues" evidence="1">
    <location>
        <begin position="233"/>
        <end position="297"/>
    </location>
</feature>
<feature type="non-terminal residue" evidence="2">
    <location>
        <position position="1"/>
    </location>
</feature>
<reference evidence="2" key="1">
    <citation type="submission" date="2020-02" db="EMBL/GenBank/DDBJ databases">
        <authorList>
            <person name="Meier V. D."/>
        </authorList>
    </citation>
    <scope>NUCLEOTIDE SEQUENCE</scope>
    <source>
        <strain evidence="2">AVDCRST_MAG64</strain>
    </source>
</reference>
<feature type="compositionally biased region" description="Basic residues" evidence="1">
    <location>
        <begin position="128"/>
        <end position="143"/>
    </location>
</feature>
<dbReference type="GO" id="GO:0050112">
    <property type="term" value="F:inositol 2-dehydrogenase (NAD+) activity"/>
    <property type="evidence" value="ECO:0007669"/>
    <property type="project" value="UniProtKB-EC"/>
</dbReference>
<organism evidence="2">
    <name type="scientific">uncultured Phycisphaerae bacterium</name>
    <dbReference type="NCBI Taxonomy" id="904963"/>
    <lineage>
        <taxon>Bacteria</taxon>
        <taxon>Pseudomonadati</taxon>
        <taxon>Planctomycetota</taxon>
        <taxon>Phycisphaerae</taxon>
        <taxon>environmental samples</taxon>
    </lineage>
</organism>
<protein>
    <submittedName>
        <fullName evidence="2">Myo-inositol 2-dehydrogenase</fullName>
        <ecNumber evidence="2">1.1.1.18</ecNumber>
    </submittedName>
</protein>
<feature type="compositionally biased region" description="Basic and acidic residues" evidence="1">
    <location>
        <begin position="1"/>
        <end position="11"/>
    </location>
</feature>
<sequence length="383" mass="43280">DVRRRGGDARRGLARARGGPCRAWGREVPRRRDRPHRPGGLRARAGRDLQRRARRRGRRAGRPRRRRPGRGGRAVPGGPAVRRLPGDAGQGEARPRLGRAAAHRPAQGHGAGRDRGGGTPGPREADRHRPRRGRRDPRRRRRGETHGRRRTPDAAGPARRPPAQGAGRRLDRRPAKRRRVGQAGQPGGRRGHDGPRRPPVRPHAGVRRRPALVYRPRHAGRQGHHEVRRARPGRGDRPGRGRRDLRPVRVPRERPRHVHESRPPARGDRLVGHRADRQQGRGATVDRRRPARARLEGGRVGTGGPHRPVGAARRRARRRRRVRIRQPAGRRRLARRDPHRPRARRQRPQRRRGGGDGDGRLPRRAQRRPRAVPARRAPAPAGV</sequence>
<dbReference type="EMBL" id="CADCUQ010000089">
    <property type="protein sequence ID" value="CAA9376395.1"/>
    <property type="molecule type" value="Genomic_DNA"/>
</dbReference>
<feature type="compositionally biased region" description="Basic residues" evidence="1">
    <location>
        <begin position="312"/>
        <end position="352"/>
    </location>
</feature>
<feature type="non-terminal residue" evidence="2">
    <location>
        <position position="383"/>
    </location>
</feature>
<feature type="compositionally biased region" description="Basic residues" evidence="1">
    <location>
        <begin position="52"/>
        <end position="70"/>
    </location>
</feature>
<accession>A0A6J4N2W3</accession>
<dbReference type="EC" id="1.1.1.18" evidence="2"/>
<evidence type="ECO:0000313" key="2">
    <source>
        <dbReference type="EMBL" id="CAA9376395.1"/>
    </source>
</evidence>
<feature type="compositionally biased region" description="Low complexity" evidence="1">
    <location>
        <begin position="153"/>
        <end position="167"/>
    </location>
</feature>
<gene>
    <name evidence="2" type="ORF">AVDCRST_MAG64-484</name>
</gene>
<evidence type="ECO:0000256" key="1">
    <source>
        <dbReference type="SAM" id="MobiDB-lite"/>
    </source>
</evidence>
<feature type="region of interest" description="Disordered" evidence="1">
    <location>
        <begin position="1"/>
        <end position="383"/>
    </location>
</feature>